<name>A0A1I7TP31_9PELO</name>
<keyword evidence="3 11" id="KW-0479">Metal-binding</keyword>
<keyword evidence="14" id="KW-1185">Reference proteome</keyword>
<dbReference type="SMART" id="SM00399">
    <property type="entry name" value="ZnF_C4"/>
    <property type="match status" value="1"/>
</dbReference>
<sequence length="391" mass="44688">MSNEPSTSDSRLPDIIITEDDRFSDNTRRSIEPKRNILPEKCLICGNPAVGYHYDVASCNGCKAFFRRTVITGRVVKCRNGNQCLEENDPIGVNRRLCGGCRFAKCEEMGMNPMAIRAEIISSKGKELKEKLVRKRESEDFSVVRTINVEDELTEVITKLTLIESKLDGLSNSTLPRHYVDLRPLSDIVFDNTTTDVSKIPSLSFFQNQTFPDHAGLAHTSFLAVVEFAKLLDFSRKIDSDSLLKVMRHGTLMSRWYNCWKPMRNYNGVWVEQRLIVQKTLHAFLRNNVDNTEYLLLKAIVLSNPAVMGISKESQVILEEERQRYARSLLNYCLRQNGSRFGPDRFVSLISIMSVMENQQKEEKSFNVILRAFYSNVTVLVSPLYDEIMAS</sequence>
<evidence type="ECO:0000256" key="1">
    <source>
        <dbReference type="ARBA" id="ARBA00004123"/>
    </source>
</evidence>
<dbReference type="PRINTS" id="PR00047">
    <property type="entry name" value="STROIDFINGER"/>
</dbReference>
<dbReference type="GO" id="GO:0008270">
    <property type="term" value="F:zinc ion binding"/>
    <property type="evidence" value="ECO:0007669"/>
    <property type="project" value="UniProtKB-KW"/>
</dbReference>
<organism evidence="14 15">
    <name type="scientific">Caenorhabditis tropicalis</name>
    <dbReference type="NCBI Taxonomy" id="1561998"/>
    <lineage>
        <taxon>Eukaryota</taxon>
        <taxon>Metazoa</taxon>
        <taxon>Ecdysozoa</taxon>
        <taxon>Nematoda</taxon>
        <taxon>Chromadorea</taxon>
        <taxon>Rhabditida</taxon>
        <taxon>Rhabditina</taxon>
        <taxon>Rhabditomorpha</taxon>
        <taxon>Rhabditoidea</taxon>
        <taxon>Rhabditidae</taxon>
        <taxon>Peloderinae</taxon>
        <taxon>Caenorhabditis</taxon>
    </lineage>
</organism>
<feature type="domain" description="Nuclear receptor" evidence="12">
    <location>
        <begin position="39"/>
        <end position="118"/>
    </location>
</feature>
<keyword evidence="8 11" id="KW-0804">Transcription</keyword>
<dbReference type="PROSITE" id="PS51843">
    <property type="entry name" value="NR_LBD"/>
    <property type="match status" value="1"/>
</dbReference>
<dbReference type="GO" id="GO:0005634">
    <property type="term" value="C:nucleus"/>
    <property type="evidence" value="ECO:0007669"/>
    <property type="project" value="UniProtKB-SubCell"/>
</dbReference>
<evidence type="ECO:0000256" key="8">
    <source>
        <dbReference type="ARBA" id="ARBA00023163"/>
    </source>
</evidence>
<dbReference type="FunFam" id="3.30.50.10:FF:000050">
    <property type="entry name" value="Nuclear Hormone Receptor family"/>
    <property type="match status" value="1"/>
</dbReference>
<evidence type="ECO:0000259" key="12">
    <source>
        <dbReference type="PROSITE" id="PS51030"/>
    </source>
</evidence>
<dbReference type="InterPro" id="IPR000536">
    <property type="entry name" value="Nucl_hrmn_rcpt_lig-bd"/>
</dbReference>
<keyword evidence="6 11" id="KW-0805">Transcription regulation</keyword>
<dbReference type="InterPro" id="IPR013088">
    <property type="entry name" value="Znf_NHR/GATA"/>
</dbReference>
<keyword evidence="9 11" id="KW-0675">Receptor</keyword>
<evidence type="ECO:0000256" key="6">
    <source>
        <dbReference type="ARBA" id="ARBA00023015"/>
    </source>
</evidence>
<reference evidence="15" key="1">
    <citation type="submission" date="2016-11" db="UniProtKB">
        <authorList>
            <consortium name="WormBaseParasite"/>
        </authorList>
    </citation>
    <scope>IDENTIFICATION</scope>
</reference>
<dbReference type="PANTHER" id="PTHR24083">
    <property type="entry name" value="NUCLEAR HORMONE RECEPTOR"/>
    <property type="match status" value="1"/>
</dbReference>
<dbReference type="GO" id="GO:0003700">
    <property type="term" value="F:DNA-binding transcription factor activity"/>
    <property type="evidence" value="ECO:0007669"/>
    <property type="project" value="InterPro"/>
</dbReference>
<dbReference type="STRING" id="1561998.A0A1I7TP31"/>
<keyword evidence="7 11" id="KW-0238">DNA-binding</keyword>
<keyword evidence="4 11" id="KW-0863">Zinc-finger</keyword>
<evidence type="ECO:0000259" key="13">
    <source>
        <dbReference type="PROSITE" id="PS51843"/>
    </source>
</evidence>
<dbReference type="SUPFAM" id="SSF57716">
    <property type="entry name" value="Glucocorticoid receptor-like (DNA-binding domain)"/>
    <property type="match status" value="1"/>
</dbReference>
<dbReference type="InterPro" id="IPR001628">
    <property type="entry name" value="Znf_hrmn_rcpt"/>
</dbReference>
<dbReference type="Pfam" id="PF00104">
    <property type="entry name" value="Hormone_recep"/>
    <property type="match status" value="1"/>
</dbReference>
<dbReference type="InterPro" id="IPR049636">
    <property type="entry name" value="HNF4-like_DBD"/>
</dbReference>
<dbReference type="GO" id="GO:0042594">
    <property type="term" value="P:response to starvation"/>
    <property type="evidence" value="ECO:0007669"/>
    <property type="project" value="UniProtKB-ARBA"/>
</dbReference>
<keyword evidence="5 11" id="KW-0862">Zinc</keyword>
<keyword evidence="10 11" id="KW-0539">Nucleus</keyword>
<evidence type="ECO:0000256" key="10">
    <source>
        <dbReference type="ARBA" id="ARBA00023242"/>
    </source>
</evidence>
<dbReference type="InterPro" id="IPR035500">
    <property type="entry name" value="NHR-like_dom_sf"/>
</dbReference>
<evidence type="ECO:0000256" key="11">
    <source>
        <dbReference type="RuleBase" id="RU004334"/>
    </source>
</evidence>
<evidence type="ECO:0000256" key="2">
    <source>
        <dbReference type="ARBA" id="ARBA00005993"/>
    </source>
</evidence>
<comment type="subcellular location">
    <subcellularLocation>
        <location evidence="1 11">Nucleus</location>
    </subcellularLocation>
</comment>
<dbReference type="Proteomes" id="UP000095282">
    <property type="component" value="Unplaced"/>
</dbReference>
<dbReference type="Pfam" id="PF00105">
    <property type="entry name" value="zf-C4"/>
    <property type="match status" value="1"/>
</dbReference>
<evidence type="ECO:0000256" key="4">
    <source>
        <dbReference type="ARBA" id="ARBA00022771"/>
    </source>
</evidence>
<dbReference type="SUPFAM" id="SSF48508">
    <property type="entry name" value="Nuclear receptor ligand-binding domain"/>
    <property type="match status" value="1"/>
</dbReference>
<evidence type="ECO:0000313" key="14">
    <source>
        <dbReference type="Proteomes" id="UP000095282"/>
    </source>
</evidence>
<evidence type="ECO:0000256" key="3">
    <source>
        <dbReference type="ARBA" id="ARBA00022723"/>
    </source>
</evidence>
<accession>A0A1I7TP31</accession>
<dbReference type="PROSITE" id="PS51030">
    <property type="entry name" value="NUCLEAR_REC_DBD_2"/>
    <property type="match status" value="1"/>
</dbReference>
<evidence type="ECO:0000256" key="5">
    <source>
        <dbReference type="ARBA" id="ARBA00022833"/>
    </source>
</evidence>
<dbReference type="PROSITE" id="PS00031">
    <property type="entry name" value="NUCLEAR_REC_DBD_1"/>
    <property type="match status" value="1"/>
</dbReference>
<evidence type="ECO:0000256" key="7">
    <source>
        <dbReference type="ARBA" id="ARBA00023125"/>
    </source>
</evidence>
<proteinExistence type="inferred from homology"/>
<dbReference type="eggNOG" id="ENOG502RZKC">
    <property type="taxonomic scope" value="Eukaryota"/>
</dbReference>
<comment type="similarity">
    <text evidence="2 11">Belongs to the nuclear hormone receptor family.</text>
</comment>
<dbReference type="WBParaSite" id="Csp11.Scaffold629.g10361.t1">
    <property type="protein sequence ID" value="Csp11.Scaffold629.g10361.t1"/>
    <property type="gene ID" value="Csp11.Scaffold629.g10361"/>
</dbReference>
<protein>
    <submittedName>
        <fullName evidence="15">Nuclear receptor</fullName>
    </submittedName>
</protein>
<dbReference type="GO" id="GO:0000978">
    <property type="term" value="F:RNA polymerase II cis-regulatory region sequence-specific DNA binding"/>
    <property type="evidence" value="ECO:0007669"/>
    <property type="project" value="InterPro"/>
</dbReference>
<feature type="domain" description="NR LBD" evidence="13">
    <location>
        <begin position="152"/>
        <end position="391"/>
    </location>
</feature>
<dbReference type="Gene3D" id="1.10.565.10">
    <property type="entry name" value="Retinoid X Receptor"/>
    <property type="match status" value="1"/>
</dbReference>
<dbReference type="InterPro" id="IPR050274">
    <property type="entry name" value="Nuclear_hormone_rcpt_NR2"/>
</dbReference>
<evidence type="ECO:0000256" key="9">
    <source>
        <dbReference type="ARBA" id="ARBA00023170"/>
    </source>
</evidence>
<dbReference type="Gene3D" id="3.30.50.10">
    <property type="entry name" value="Erythroid Transcription Factor GATA-1, subunit A"/>
    <property type="match status" value="1"/>
</dbReference>
<evidence type="ECO:0000313" key="15">
    <source>
        <dbReference type="WBParaSite" id="Csp11.Scaffold629.g10361.t1"/>
    </source>
</evidence>
<dbReference type="AlphaFoldDB" id="A0A1I7TP31"/>
<dbReference type="CDD" id="cd06960">
    <property type="entry name" value="NR_DBD_HNF4A"/>
    <property type="match status" value="1"/>
</dbReference>
<dbReference type="SMART" id="SM00430">
    <property type="entry name" value="HOLI"/>
    <property type="match status" value="1"/>
</dbReference>